<sequence>VSEVERHTIACIVDDESGALARVVGLFSGRGYN</sequence>
<name>A0A382NWM4_9ZZZZ</name>
<organism evidence="1">
    <name type="scientific">marine metagenome</name>
    <dbReference type="NCBI Taxonomy" id="408172"/>
    <lineage>
        <taxon>unclassified sequences</taxon>
        <taxon>metagenomes</taxon>
        <taxon>ecological metagenomes</taxon>
    </lineage>
</organism>
<gene>
    <name evidence="1" type="ORF">METZ01_LOCUS318407</name>
</gene>
<dbReference type="AlphaFoldDB" id="A0A382NWM4"/>
<accession>A0A382NWM4</accession>
<dbReference type="Gene3D" id="3.30.70.260">
    <property type="match status" value="1"/>
</dbReference>
<reference evidence="1" key="1">
    <citation type="submission" date="2018-05" db="EMBL/GenBank/DDBJ databases">
        <authorList>
            <person name="Lanie J.A."/>
            <person name="Ng W.-L."/>
            <person name="Kazmierczak K.M."/>
            <person name="Andrzejewski T.M."/>
            <person name="Davidsen T.M."/>
            <person name="Wayne K.J."/>
            <person name="Tettelin H."/>
            <person name="Glass J.I."/>
            <person name="Rusch D."/>
            <person name="Podicherti R."/>
            <person name="Tsui H.-C.T."/>
            <person name="Winkler M.E."/>
        </authorList>
    </citation>
    <scope>NUCLEOTIDE SEQUENCE</scope>
</reference>
<feature type="non-terminal residue" evidence="1">
    <location>
        <position position="1"/>
    </location>
</feature>
<feature type="non-terminal residue" evidence="1">
    <location>
        <position position="33"/>
    </location>
</feature>
<dbReference type="InterPro" id="IPR045865">
    <property type="entry name" value="ACT-like_dom_sf"/>
</dbReference>
<dbReference type="SUPFAM" id="SSF55021">
    <property type="entry name" value="ACT-like"/>
    <property type="match status" value="1"/>
</dbReference>
<dbReference type="EMBL" id="UINC01103289">
    <property type="protein sequence ID" value="SVC65553.1"/>
    <property type="molecule type" value="Genomic_DNA"/>
</dbReference>
<proteinExistence type="predicted"/>
<protein>
    <recommendedName>
        <fullName evidence="2">ACT domain-containing protein</fullName>
    </recommendedName>
</protein>
<evidence type="ECO:0000313" key="1">
    <source>
        <dbReference type="EMBL" id="SVC65553.1"/>
    </source>
</evidence>
<evidence type="ECO:0008006" key="2">
    <source>
        <dbReference type="Google" id="ProtNLM"/>
    </source>
</evidence>